<reference evidence="2 3" key="1">
    <citation type="submission" date="2024-04" db="EMBL/GenBank/DDBJ databases">
        <authorList>
            <person name="Fracassetti M."/>
        </authorList>
    </citation>
    <scope>NUCLEOTIDE SEQUENCE [LARGE SCALE GENOMIC DNA]</scope>
</reference>
<sequence length="478" mass="53276">MWGGEPIPEGVLEQGPPHHAAFKPEQVLHLLKTLRMPPDWQYAAPSQTSRSGSCPTGWIPILVEHVKLGLRFPLDPILTKVLNWLNCTLGRLSPTIVFHSVMYRLACDRIKEDPSFDAFRLIYNIRDSTNCWSIGRRENSIGFVTGAPKLDSPWYREYFFAKPSWKWYAGDTEPPTGYAVGSKDDWCDSHQFPQSMRDHVARIVKAVQLRVQHSGSDSAYQLVRGFYGLRELADANRPQRKKTVKAAKAGGASSSVVADPPATSPAPPTAPQPAPTEVGSLPVTRGAGKRLWPQETPEAVSKRAKVRASPSRVEDRRGKGAKRVEKPCLVDVPPLAATDTEAAELAFHTISEQLVMPNEYTAMAQESNRRLAGTASQFFFGAQIGFSQIILLNDRLSKTVDDNVVEIASLKKSLAEGRSALVEELRPQLEKGFAEQMARKDQDLKDEKEASKAVREERDRLRDSLQKSEEIERTLLEE</sequence>
<gene>
    <name evidence="2" type="ORF">LTRI10_LOCUS7551</name>
</gene>
<feature type="region of interest" description="Disordered" evidence="1">
    <location>
        <begin position="436"/>
        <end position="465"/>
    </location>
</feature>
<evidence type="ECO:0000313" key="2">
    <source>
        <dbReference type="EMBL" id="CAL1360093.1"/>
    </source>
</evidence>
<evidence type="ECO:0000256" key="1">
    <source>
        <dbReference type="SAM" id="MobiDB-lite"/>
    </source>
</evidence>
<proteinExistence type="predicted"/>
<dbReference type="EMBL" id="OZ034814">
    <property type="protein sequence ID" value="CAL1360093.1"/>
    <property type="molecule type" value="Genomic_DNA"/>
</dbReference>
<organism evidence="2 3">
    <name type="scientific">Linum trigynum</name>
    <dbReference type="NCBI Taxonomy" id="586398"/>
    <lineage>
        <taxon>Eukaryota</taxon>
        <taxon>Viridiplantae</taxon>
        <taxon>Streptophyta</taxon>
        <taxon>Embryophyta</taxon>
        <taxon>Tracheophyta</taxon>
        <taxon>Spermatophyta</taxon>
        <taxon>Magnoliopsida</taxon>
        <taxon>eudicotyledons</taxon>
        <taxon>Gunneridae</taxon>
        <taxon>Pentapetalae</taxon>
        <taxon>rosids</taxon>
        <taxon>fabids</taxon>
        <taxon>Malpighiales</taxon>
        <taxon>Linaceae</taxon>
        <taxon>Linum</taxon>
    </lineage>
</organism>
<feature type="compositionally biased region" description="Pro residues" evidence="1">
    <location>
        <begin position="262"/>
        <end position="274"/>
    </location>
</feature>
<protein>
    <submittedName>
        <fullName evidence="2">Uncharacterized protein</fullName>
    </submittedName>
</protein>
<dbReference type="AlphaFoldDB" id="A0AAV2CUM8"/>
<dbReference type="Proteomes" id="UP001497516">
    <property type="component" value="Chromosome 10"/>
</dbReference>
<feature type="compositionally biased region" description="Low complexity" evidence="1">
    <location>
        <begin position="246"/>
        <end position="261"/>
    </location>
</feature>
<keyword evidence="3" id="KW-1185">Reference proteome</keyword>
<evidence type="ECO:0000313" key="3">
    <source>
        <dbReference type="Proteomes" id="UP001497516"/>
    </source>
</evidence>
<feature type="region of interest" description="Disordered" evidence="1">
    <location>
        <begin position="237"/>
        <end position="320"/>
    </location>
</feature>
<name>A0AAV2CUM8_9ROSI</name>
<accession>A0AAV2CUM8</accession>